<comment type="caution">
    <text evidence="2">The sequence shown here is derived from an EMBL/GenBank/DDBJ whole genome shotgun (WGS) entry which is preliminary data.</text>
</comment>
<dbReference type="Pfam" id="PF22522">
    <property type="entry name" value="DUF6998"/>
    <property type="match status" value="1"/>
</dbReference>
<dbReference type="RefSeq" id="WP_210856364.1">
    <property type="nucleotide sequence ID" value="NZ_JAGQDD010000018.1"/>
</dbReference>
<sequence>MMSLSSDPITIPEAVKQLLGIVQRLHAAFPHKAFTLDGRLVGDLGEVL</sequence>
<protein>
    <recommendedName>
        <fullName evidence="1">DUF6998 domain-containing protein</fullName>
    </recommendedName>
</protein>
<accession>A0A941BD59</accession>
<dbReference type="AlphaFoldDB" id="A0A941BD59"/>
<proteinExistence type="predicted"/>
<reference evidence="2 3" key="1">
    <citation type="submission" date="2021-04" db="EMBL/GenBank/DDBJ databases">
        <title>The genome sequence of Ideonella sp. 3Y2.</title>
        <authorList>
            <person name="Liu Y."/>
        </authorList>
    </citation>
    <scope>NUCLEOTIDE SEQUENCE [LARGE SCALE GENOMIC DNA]</scope>
    <source>
        <strain evidence="2 3">3Y2</strain>
    </source>
</reference>
<evidence type="ECO:0000259" key="1">
    <source>
        <dbReference type="Pfam" id="PF22522"/>
    </source>
</evidence>
<evidence type="ECO:0000313" key="2">
    <source>
        <dbReference type="EMBL" id="MBQ0932655.1"/>
    </source>
</evidence>
<keyword evidence="3" id="KW-1185">Reference proteome</keyword>
<dbReference type="Proteomes" id="UP000676246">
    <property type="component" value="Unassembled WGS sequence"/>
</dbReference>
<evidence type="ECO:0000313" key="3">
    <source>
        <dbReference type="Proteomes" id="UP000676246"/>
    </source>
</evidence>
<dbReference type="EMBL" id="JAGQDD010000018">
    <property type="protein sequence ID" value="MBQ0932655.1"/>
    <property type="molecule type" value="Genomic_DNA"/>
</dbReference>
<name>A0A941BD59_9BURK</name>
<organism evidence="2 3">
    <name type="scientific">Ideonella alba</name>
    <dbReference type="NCBI Taxonomy" id="2824118"/>
    <lineage>
        <taxon>Bacteria</taxon>
        <taxon>Pseudomonadati</taxon>
        <taxon>Pseudomonadota</taxon>
        <taxon>Betaproteobacteria</taxon>
        <taxon>Burkholderiales</taxon>
        <taxon>Sphaerotilaceae</taxon>
        <taxon>Ideonella</taxon>
    </lineage>
</organism>
<feature type="domain" description="DUF6998" evidence="1">
    <location>
        <begin position="16"/>
        <end position="48"/>
    </location>
</feature>
<dbReference type="InterPro" id="IPR054267">
    <property type="entry name" value="DUF6998"/>
</dbReference>
<gene>
    <name evidence="2" type="ORF">KAK03_19425</name>
</gene>